<evidence type="ECO:0000313" key="3">
    <source>
        <dbReference type="Proteomes" id="UP000249754"/>
    </source>
</evidence>
<reference evidence="2 3" key="1">
    <citation type="submission" date="2018-06" db="EMBL/GenBank/DDBJ databases">
        <title>Genomic Encyclopedia of Archaeal and Bacterial Type Strains, Phase II (KMG-II): from individual species to whole genera.</title>
        <authorList>
            <person name="Goeker M."/>
        </authorList>
    </citation>
    <scope>NUCLEOTIDE SEQUENCE [LARGE SCALE GENOMIC DNA]</scope>
    <source>
        <strain evidence="2 3">DSM 14825</strain>
    </source>
</reference>
<evidence type="ECO:0000313" key="2">
    <source>
        <dbReference type="EMBL" id="RAJ28105.1"/>
    </source>
</evidence>
<keyword evidence="1" id="KW-0812">Transmembrane</keyword>
<dbReference type="Proteomes" id="UP000249754">
    <property type="component" value="Unassembled WGS sequence"/>
</dbReference>
<accession>A0A327SHS9</accession>
<comment type="caution">
    <text evidence="2">The sequence shown here is derived from an EMBL/GenBank/DDBJ whole genome shotgun (WGS) entry which is preliminary data.</text>
</comment>
<name>A0A327SHS9_9SPHI</name>
<dbReference type="EMBL" id="QLLR01000019">
    <property type="protein sequence ID" value="RAJ28105.1"/>
    <property type="molecule type" value="Genomic_DNA"/>
</dbReference>
<protein>
    <submittedName>
        <fullName evidence="2">Uncharacterized protein</fullName>
    </submittedName>
</protein>
<evidence type="ECO:0000256" key="1">
    <source>
        <dbReference type="SAM" id="Phobius"/>
    </source>
</evidence>
<organism evidence="2 3">
    <name type="scientific">Pedobacter cryoconitis</name>
    <dbReference type="NCBI Taxonomy" id="188932"/>
    <lineage>
        <taxon>Bacteria</taxon>
        <taxon>Pseudomonadati</taxon>
        <taxon>Bacteroidota</taxon>
        <taxon>Sphingobacteriia</taxon>
        <taxon>Sphingobacteriales</taxon>
        <taxon>Sphingobacteriaceae</taxon>
        <taxon>Pedobacter</taxon>
    </lineage>
</organism>
<dbReference type="AlphaFoldDB" id="A0A327SHS9"/>
<sequence>MDGTKYTGFEILLNEQKLFIQPKEPTGSFYVFISDILLGIVSVKMQNGKRYWSSETKLNKKLLSKIGSSITRYHRKTTSSK</sequence>
<feature type="transmembrane region" description="Helical" evidence="1">
    <location>
        <begin position="27"/>
        <end position="43"/>
    </location>
</feature>
<keyword evidence="1" id="KW-1133">Transmembrane helix</keyword>
<gene>
    <name evidence="2" type="ORF">LY11_03425</name>
</gene>
<keyword evidence="1" id="KW-0472">Membrane</keyword>
<proteinExistence type="predicted"/>